<dbReference type="PANTHER" id="PTHR30373:SF2">
    <property type="entry name" value="UPF0603 PROTEIN YGCG"/>
    <property type="match status" value="1"/>
</dbReference>
<organism evidence="3 4">
    <name type="scientific">Sphingopyxis italica</name>
    <dbReference type="NCBI Taxonomy" id="1129133"/>
    <lineage>
        <taxon>Bacteria</taxon>
        <taxon>Pseudomonadati</taxon>
        <taxon>Pseudomonadota</taxon>
        <taxon>Alphaproteobacteria</taxon>
        <taxon>Sphingomonadales</taxon>
        <taxon>Sphingomonadaceae</taxon>
        <taxon>Sphingopyxis</taxon>
    </lineage>
</organism>
<keyword evidence="4" id="KW-1185">Reference proteome</keyword>
<dbReference type="EMBL" id="JAATIT010000003">
    <property type="protein sequence ID" value="NJB90703.1"/>
    <property type="molecule type" value="Genomic_DNA"/>
</dbReference>
<evidence type="ECO:0000313" key="4">
    <source>
        <dbReference type="Proteomes" id="UP000535078"/>
    </source>
</evidence>
<dbReference type="AlphaFoldDB" id="A0A7X5XTK6"/>
<gene>
    <name evidence="3" type="ORF">GGR90_002897</name>
</gene>
<dbReference type="PANTHER" id="PTHR30373">
    <property type="entry name" value="UPF0603 PROTEIN YGCG"/>
    <property type="match status" value="1"/>
</dbReference>
<proteinExistence type="predicted"/>
<keyword evidence="1" id="KW-0732">Signal</keyword>
<dbReference type="PROSITE" id="PS51257">
    <property type="entry name" value="PROKAR_LIPOPROTEIN"/>
    <property type="match status" value="1"/>
</dbReference>
<evidence type="ECO:0000256" key="1">
    <source>
        <dbReference type="SAM" id="SignalP"/>
    </source>
</evidence>
<feature type="domain" description="TPM" evidence="2">
    <location>
        <begin position="46"/>
        <end position="168"/>
    </location>
</feature>
<dbReference type="InterPro" id="IPR007621">
    <property type="entry name" value="TPM_dom"/>
</dbReference>
<comment type="caution">
    <text evidence="3">The sequence shown here is derived from an EMBL/GenBank/DDBJ whole genome shotgun (WGS) entry which is preliminary data.</text>
</comment>
<reference evidence="3 4" key="1">
    <citation type="submission" date="2020-03" db="EMBL/GenBank/DDBJ databases">
        <title>Genomic Encyclopedia of Type Strains, Phase IV (KMG-IV): sequencing the most valuable type-strain genomes for metagenomic binning, comparative biology and taxonomic classification.</title>
        <authorList>
            <person name="Goeker M."/>
        </authorList>
    </citation>
    <scope>NUCLEOTIDE SEQUENCE [LARGE SCALE GENOMIC DNA]</scope>
    <source>
        <strain evidence="3 4">DSM 25229</strain>
    </source>
</reference>
<protein>
    <recommendedName>
        <fullName evidence="2">TPM domain-containing protein</fullName>
    </recommendedName>
</protein>
<feature type="signal peptide" evidence="1">
    <location>
        <begin position="1"/>
        <end position="21"/>
    </location>
</feature>
<name>A0A7X5XTK6_9SPHN</name>
<dbReference type="Proteomes" id="UP000535078">
    <property type="component" value="Unassembled WGS sequence"/>
</dbReference>
<dbReference type="RefSeq" id="WP_209023761.1">
    <property type="nucleotide sequence ID" value="NZ_JAATIT010000003.1"/>
</dbReference>
<feature type="chain" id="PRO_5031015568" description="TPM domain-containing protein" evidence="1">
    <location>
        <begin position="22"/>
        <end position="174"/>
    </location>
</feature>
<dbReference type="Gene3D" id="3.10.310.50">
    <property type="match status" value="1"/>
</dbReference>
<sequence length="174" mass="18568">MGRVALVAPLAILLGAGGCKAASEPAIARETVACDGIPQMTLAGRVTDAADVLTTEEEARLSERLARYEERTQHQMIVATTSSLHGARVDNFATCLGNRWRIGREDHDDGLVVLIAPQDRRVAISTGLGMEKLFPDDKALDAVKNMTTYFKRADYADGVSAGVEAIAAQTGDPQ</sequence>
<evidence type="ECO:0000259" key="2">
    <source>
        <dbReference type="Pfam" id="PF04536"/>
    </source>
</evidence>
<accession>A0A7X5XTK6</accession>
<evidence type="ECO:0000313" key="3">
    <source>
        <dbReference type="EMBL" id="NJB90703.1"/>
    </source>
</evidence>
<dbReference type="Pfam" id="PF04536">
    <property type="entry name" value="TPM_phosphatase"/>
    <property type="match status" value="1"/>
</dbReference>